<dbReference type="OrthoDB" id="10257284at2759"/>
<feature type="region of interest" description="Disordered" evidence="1">
    <location>
        <begin position="1"/>
        <end position="21"/>
    </location>
</feature>
<dbReference type="AlphaFoldDB" id="A0A9W7ZJR2"/>
<organism evidence="2 3">
    <name type="scientific">Tieghemiomyces parasiticus</name>
    <dbReference type="NCBI Taxonomy" id="78921"/>
    <lineage>
        <taxon>Eukaryota</taxon>
        <taxon>Fungi</taxon>
        <taxon>Fungi incertae sedis</taxon>
        <taxon>Zoopagomycota</taxon>
        <taxon>Kickxellomycotina</taxon>
        <taxon>Dimargaritomycetes</taxon>
        <taxon>Dimargaritales</taxon>
        <taxon>Dimargaritaceae</taxon>
        <taxon>Tieghemiomyces</taxon>
    </lineage>
</organism>
<feature type="non-terminal residue" evidence="2">
    <location>
        <position position="1"/>
    </location>
</feature>
<name>A0A9W7ZJR2_9FUNG</name>
<gene>
    <name evidence="2" type="ORF">IWQ60_011276</name>
</gene>
<protein>
    <recommendedName>
        <fullName evidence="4">Acid phosphatase</fullName>
    </recommendedName>
</protein>
<sequence>MVPAMSDSRPTVVPDPPPFSQAAPVPLHDPAFVKRHYPAFLQLKLVQLIHRHGERTPERRRFVDVVPPVWELCAHGNRHHKQYMDALHRYSDRNASLASKGFPSMEARTIAVPL</sequence>
<evidence type="ECO:0000256" key="1">
    <source>
        <dbReference type="SAM" id="MobiDB-lite"/>
    </source>
</evidence>
<dbReference type="Gene3D" id="3.40.50.1240">
    <property type="entry name" value="Phosphoglycerate mutase-like"/>
    <property type="match status" value="1"/>
</dbReference>
<dbReference type="PROSITE" id="PS00616">
    <property type="entry name" value="HIS_ACID_PHOSPHAT_1"/>
    <property type="match status" value="1"/>
</dbReference>
<evidence type="ECO:0000313" key="3">
    <source>
        <dbReference type="Proteomes" id="UP001150569"/>
    </source>
</evidence>
<dbReference type="Proteomes" id="UP001150569">
    <property type="component" value="Unassembled WGS sequence"/>
</dbReference>
<comment type="caution">
    <text evidence="2">The sequence shown here is derived from an EMBL/GenBank/DDBJ whole genome shotgun (WGS) entry which is preliminary data.</text>
</comment>
<dbReference type="InterPro" id="IPR033379">
    <property type="entry name" value="Acid_Pase_AS"/>
</dbReference>
<keyword evidence="3" id="KW-1185">Reference proteome</keyword>
<dbReference type="EMBL" id="JANBPT010001237">
    <property type="protein sequence ID" value="KAJ1909241.1"/>
    <property type="molecule type" value="Genomic_DNA"/>
</dbReference>
<evidence type="ECO:0008006" key="4">
    <source>
        <dbReference type="Google" id="ProtNLM"/>
    </source>
</evidence>
<evidence type="ECO:0000313" key="2">
    <source>
        <dbReference type="EMBL" id="KAJ1909241.1"/>
    </source>
</evidence>
<dbReference type="InterPro" id="IPR029033">
    <property type="entry name" value="His_PPase_superfam"/>
</dbReference>
<reference evidence="2" key="1">
    <citation type="submission" date="2022-07" db="EMBL/GenBank/DDBJ databases">
        <title>Phylogenomic reconstructions and comparative analyses of Kickxellomycotina fungi.</title>
        <authorList>
            <person name="Reynolds N.K."/>
            <person name="Stajich J.E."/>
            <person name="Barry K."/>
            <person name="Grigoriev I.V."/>
            <person name="Crous P."/>
            <person name="Smith M.E."/>
        </authorList>
    </citation>
    <scope>NUCLEOTIDE SEQUENCE</scope>
    <source>
        <strain evidence="2">RSA 861</strain>
    </source>
</reference>
<accession>A0A9W7ZJR2</accession>
<proteinExistence type="predicted"/>
<dbReference type="SUPFAM" id="SSF53254">
    <property type="entry name" value="Phosphoglycerate mutase-like"/>
    <property type="match status" value="1"/>
</dbReference>